<gene>
    <name evidence="2" type="ORF">LP52_05435</name>
</gene>
<dbReference type="AlphaFoldDB" id="A0A0C2G8J0"/>
<feature type="region of interest" description="Disordered" evidence="1">
    <location>
        <begin position="43"/>
        <end position="68"/>
    </location>
</feature>
<dbReference type="Proteomes" id="UP000031675">
    <property type="component" value="Unassembled WGS sequence"/>
</dbReference>
<keyword evidence="3" id="KW-1185">Reference proteome</keyword>
<name>A0A0C2G8J0_9ACTN</name>
<dbReference type="STRING" id="183763.LP52_05435"/>
<sequence length="140" mass="14157">MGLADSGRVGRVLLVCVGGRGRSGLGRGRGGAGGLVAVGGVSSAEGSSSSDAARARTAGLPDDAYADAGGRQEVPGVLHLGSEVESPLRVGKLLALRDCVSDERAHLPQLLLDPLDVAAQHDATGMRVVDTSDARPMRYG</sequence>
<evidence type="ECO:0000313" key="2">
    <source>
        <dbReference type="EMBL" id="KIH99688.1"/>
    </source>
</evidence>
<protein>
    <submittedName>
        <fullName evidence="2">Uncharacterized protein</fullName>
    </submittedName>
</protein>
<accession>A0A0C2G8J0</accession>
<evidence type="ECO:0000313" key="3">
    <source>
        <dbReference type="Proteomes" id="UP000031675"/>
    </source>
</evidence>
<comment type="caution">
    <text evidence="2">The sequence shown here is derived from an EMBL/GenBank/DDBJ whole genome shotgun (WGS) entry which is preliminary data.</text>
</comment>
<proteinExistence type="predicted"/>
<evidence type="ECO:0000256" key="1">
    <source>
        <dbReference type="SAM" id="MobiDB-lite"/>
    </source>
</evidence>
<dbReference type="EMBL" id="JROO01000009">
    <property type="protein sequence ID" value="KIH99688.1"/>
    <property type="molecule type" value="Genomic_DNA"/>
</dbReference>
<organism evidence="2 3">
    <name type="scientific">Streptomonospora alba</name>
    <dbReference type="NCBI Taxonomy" id="183763"/>
    <lineage>
        <taxon>Bacteria</taxon>
        <taxon>Bacillati</taxon>
        <taxon>Actinomycetota</taxon>
        <taxon>Actinomycetes</taxon>
        <taxon>Streptosporangiales</taxon>
        <taxon>Nocardiopsidaceae</taxon>
        <taxon>Streptomonospora</taxon>
    </lineage>
</organism>
<reference evidence="3" key="1">
    <citation type="journal article" date="2015" name="Chem. Biol.">
        <title>Structure, bioactivity, and resistance mechanism of streptomonomicin, an unusual lasso Peptide from an understudied halophilic actinomycete.</title>
        <authorList>
            <person name="Metelev M."/>
            <person name="Tietz J.I."/>
            <person name="Melby J.O."/>
            <person name="Blair P.M."/>
            <person name="Zhu L."/>
            <person name="Livnat I."/>
            <person name="Severinov K."/>
            <person name="Mitchell D.A."/>
        </authorList>
    </citation>
    <scope>NUCLEOTIDE SEQUENCE [LARGE SCALE GENOMIC DNA]</scope>
    <source>
        <strain evidence="3">YIM 90003</strain>
    </source>
</reference>
<feature type="compositionally biased region" description="Low complexity" evidence="1">
    <location>
        <begin position="43"/>
        <end position="59"/>
    </location>
</feature>